<dbReference type="OrthoDB" id="9770415at2"/>
<dbReference type="Proteomes" id="UP000270219">
    <property type="component" value="Unassembled WGS sequence"/>
</dbReference>
<dbReference type="GO" id="GO:0015421">
    <property type="term" value="F:ABC-type oligopeptide transporter activity"/>
    <property type="evidence" value="ECO:0007669"/>
    <property type="project" value="TreeGrafter"/>
</dbReference>
<organism evidence="11 12">
    <name type="scientific">Oceanobacillus piezotolerans</name>
    <dbReference type="NCBI Taxonomy" id="2448030"/>
    <lineage>
        <taxon>Bacteria</taxon>
        <taxon>Bacillati</taxon>
        <taxon>Bacillota</taxon>
        <taxon>Bacilli</taxon>
        <taxon>Bacillales</taxon>
        <taxon>Bacillaceae</taxon>
        <taxon>Oceanobacillus</taxon>
    </lineage>
</organism>
<dbReference type="PANTHER" id="PTHR43394">
    <property type="entry name" value="ATP-DEPENDENT PERMEASE MDL1, MITOCHONDRIAL"/>
    <property type="match status" value="1"/>
</dbReference>
<feature type="transmembrane region" description="Helical" evidence="8">
    <location>
        <begin position="298"/>
        <end position="319"/>
    </location>
</feature>
<dbReference type="InterPro" id="IPR003439">
    <property type="entry name" value="ABC_transporter-like_ATP-bd"/>
</dbReference>
<keyword evidence="3 8" id="KW-0812">Transmembrane</keyword>
<evidence type="ECO:0000256" key="7">
    <source>
        <dbReference type="ARBA" id="ARBA00023136"/>
    </source>
</evidence>
<reference evidence="11 12" key="1">
    <citation type="submission" date="2018-10" db="EMBL/GenBank/DDBJ databases">
        <title>Oceanobacillus sp. YLB-02 draft genome.</title>
        <authorList>
            <person name="Yu L."/>
        </authorList>
    </citation>
    <scope>NUCLEOTIDE SEQUENCE [LARGE SCALE GENOMIC DNA]</scope>
    <source>
        <strain evidence="11 12">YLB-02</strain>
    </source>
</reference>
<dbReference type="InterPro" id="IPR036640">
    <property type="entry name" value="ABC1_TM_sf"/>
</dbReference>
<feature type="transmembrane region" description="Helical" evidence="8">
    <location>
        <begin position="107"/>
        <end position="125"/>
    </location>
</feature>
<evidence type="ECO:0000256" key="6">
    <source>
        <dbReference type="ARBA" id="ARBA00022989"/>
    </source>
</evidence>
<protein>
    <submittedName>
        <fullName evidence="11">ABC transporter ATP-binding protein</fullName>
    </submittedName>
</protein>
<dbReference type="PROSITE" id="PS50929">
    <property type="entry name" value="ABC_TM1F"/>
    <property type="match status" value="1"/>
</dbReference>
<feature type="domain" description="ABC transporter" evidence="9">
    <location>
        <begin position="392"/>
        <end position="626"/>
    </location>
</feature>
<evidence type="ECO:0000259" key="9">
    <source>
        <dbReference type="PROSITE" id="PS50893"/>
    </source>
</evidence>
<comment type="caution">
    <text evidence="11">The sequence shown here is derived from an EMBL/GenBank/DDBJ whole genome shotgun (WGS) entry which is preliminary data.</text>
</comment>
<evidence type="ECO:0000313" key="11">
    <source>
        <dbReference type="EMBL" id="RLL45182.1"/>
    </source>
</evidence>
<dbReference type="EMBL" id="RCHR01000003">
    <property type="protein sequence ID" value="RLL45182.1"/>
    <property type="molecule type" value="Genomic_DNA"/>
</dbReference>
<dbReference type="GO" id="GO:0016887">
    <property type="term" value="F:ATP hydrolysis activity"/>
    <property type="evidence" value="ECO:0007669"/>
    <property type="project" value="InterPro"/>
</dbReference>
<keyword evidence="7 8" id="KW-0472">Membrane</keyword>
<dbReference type="SMART" id="SM00382">
    <property type="entry name" value="AAA"/>
    <property type="match status" value="1"/>
</dbReference>
<proteinExistence type="predicted"/>
<dbReference type="PROSITE" id="PS50893">
    <property type="entry name" value="ABC_TRANSPORTER_2"/>
    <property type="match status" value="1"/>
</dbReference>
<evidence type="ECO:0000256" key="4">
    <source>
        <dbReference type="ARBA" id="ARBA00022741"/>
    </source>
</evidence>
<keyword evidence="4" id="KW-0547">Nucleotide-binding</keyword>
<accession>A0A498DN62</accession>
<dbReference type="FunFam" id="3.40.50.300:FF:000287">
    <property type="entry name" value="Multidrug ABC transporter ATP-binding protein"/>
    <property type="match status" value="1"/>
</dbReference>
<dbReference type="InterPro" id="IPR011527">
    <property type="entry name" value="ABC1_TM_dom"/>
</dbReference>
<dbReference type="GO" id="GO:0005524">
    <property type="term" value="F:ATP binding"/>
    <property type="evidence" value="ECO:0007669"/>
    <property type="project" value="UniProtKB-KW"/>
</dbReference>
<dbReference type="InterPro" id="IPR027417">
    <property type="entry name" value="P-loop_NTPase"/>
</dbReference>
<evidence type="ECO:0000259" key="10">
    <source>
        <dbReference type="PROSITE" id="PS50929"/>
    </source>
</evidence>
<keyword evidence="12" id="KW-1185">Reference proteome</keyword>
<evidence type="ECO:0000313" key="12">
    <source>
        <dbReference type="Proteomes" id="UP000270219"/>
    </source>
</evidence>
<feature type="transmembrane region" description="Helical" evidence="8">
    <location>
        <begin position="325"/>
        <end position="343"/>
    </location>
</feature>
<dbReference type="InterPro" id="IPR039421">
    <property type="entry name" value="Type_1_exporter"/>
</dbReference>
<evidence type="ECO:0000256" key="1">
    <source>
        <dbReference type="ARBA" id="ARBA00004651"/>
    </source>
</evidence>
<keyword evidence="2" id="KW-0813">Transport</keyword>
<keyword evidence="5 11" id="KW-0067">ATP-binding</keyword>
<dbReference type="Gene3D" id="3.40.50.300">
    <property type="entry name" value="P-loop containing nucleotide triphosphate hydrolases"/>
    <property type="match status" value="1"/>
</dbReference>
<dbReference type="GO" id="GO:0005886">
    <property type="term" value="C:plasma membrane"/>
    <property type="evidence" value="ECO:0007669"/>
    <property type="project" value="UniProtKB-SubCell"/>
</dbReference>
<dbReference type="Pfam" id="PF00005">
    <property type="entry name" value="ABC_tran"/>
    <property type="match status" value="1"/>
</dbReference>
<keyword evidence="6 8" id="KW-1133">Transmembrane helix</keyword>
<dbReference type="CDD" id="cd18545">
    <property type="entry name" value="ABC_6TM_YknV_like"/>
    <property type="match status" value="1"/>
</dbReference>
<dbReference type="Gene3D" id="1.20.1560.10">
    <property type="entry name" value="ABC transporter type 1, transmembrane domain"/>
    <property type="match status" value="1"/>
</dbReference>
<dbReference type="CDD" id="cd03254">
    <property type="entry name" value="ABCC_Glucan_exporter_like"/>
    <property type="match status" value="1"/>
</dbReference>
<dbReference type="Pfam" id="PF00664">
    <property type="entry name" value="ABC_membrane"/>
    <property type="match status" value="1"/>
</dbReference>
<gene>
    <name evidence="11" type="ORF">D8M04_10000</name>
</gene>
<dbReference type="PANTHER" id="PTHR43394:SF1">
    <property type="entry name" value="ATP-BINDING CASSETTE SUB-FAMILY B MEMBER 10, MITOCHONDRIAL"/>
    <property type="match status" value="1"/>
</dbReference>
<dbReference type="InterPro" id="IPR003593">
    <property type="entry name" value="AAA+_ATPase"/>
</dbReference>
<dbReference type="SUPFAM" id="SSF90123">
    <property type="entry name" value="ABC transporter transmembrane region"/>
    <property type="match status" value="1"/>
</dbReference>
<dbReference type="AlphaFoldDB" id="A0A498DN62"/>
<evidence type="ECO:0000256" key="3">
    <source>
        <dbReference type="ARBA" id="ARBA00022692"/>
    </source>
</evidence>
<evidence type="ECO:0000256" key="5">
    <source>
        <dbReference type="ARBA" id="ARBA00022840"/>
    </source>
</evidence>
<name>A0A498DN62_9BACI</name>
<dbReference type="SUPFAM" id="SSF52540">
    <property type="entry name" value="P-loop containing nucleoside triphosphate hydrolases"/>
    <property type="match status" value="1"/>
</dbReference>
<feature type="domain" description="ABC transmembrane type-1" evidence="10">
    <location>
        <begin position="72"/>
        <end position="358"/>
    </location>
</feature>
<evidence type="ECO:0000256" key="2">
    <source>
        <dbReference type="ARBA" id="ARBA00022448"/>
    </source>
</evidence>
<feature type="transmembrane region" description="Helical" evidence="8">
    <location>
        <begin position="68"/>
        <end position="87"/>
    </location>
</feature>
<sequence length="634" mass="71933">MIFNIGTKKKWFRHRIRNGGNCLSGKKIKEESRHLKRFHYTVDTVIDKPFNWKQIWRLMQYVKPYAKTYLPGAITAMLISTIIRLTVPILVGKVAIDMAIRDENPALLTYLVFIIGILYVFNYAANVFRIKWVNHLGQNVIYDLRQHLFSHVQRLSHRFFDSRSAGSILVRILNDVNSLQELFTNGIISLLMDMVTLVGIIIILFVLSPPLALAVVIVIPLMFYISTKLRKNIRRSWQEVRMHQSRLNSHLNESLQGMRITQSFSQEEENAEFFSGVNKGYFNSFRIAAKKSAMFRPLVELSDAIGTVILIAYGSYLLLLGPENGGIAIGTFVSFAFFLGMFWEPISRLGQMYNQLLMAMASSERIFEFLDEKPNVKEKDNAYSLEQIEGNIAFENVEFSYQSDRIALKDISLDIEAGQTIALVGHTGSGKSTIANLISRFYDPTKGNVLIDGHNLRDVSLDSLRSQISVVLQDTFIFSGTIMENIRFGRPNATDQEVMEAAKVVGADDFISRLNNGYDTEVEERGNILSAGERQLLSFTRALLANPRIIILDEATASIDTESEVRIQNALRELLKGRTSIIIAHRLSTIRDADVIFVLENGSILEQGNHEALLEKEGKYYHLVKSQFHMLDAI</sequence>
<comment type="subcellular location">
    <subcellularLocation>
        <location evidence="1">Cell membrane</location>
        <topology evidence="1">Multi-pass membrane protein</topology>
    </subcellularLocation>
</comment>
<evidence type="ECO:0000256" key="8">
    <source>
        <dbReference type="SAM" id="Phobius"/>
    </source>
</evidence>